<feature type="compositionally biased region" description="Basic residues" evidence="1">
    <location>
        <begin position="162"/>
        <end position="177"/>
    </location>
</feature>
<feature type="compositionally biased region" description="Polar residues" evidence="1">
    <location>
        <begin position="116"/>
        <end position="132"/>
    </location>
</feature>
<keyword evidence="3" id="KW-1185">Reference proteome</keyword>
<evidence type="ECO:0000313" key="3">
    <source>
        <dbReference type="Proteomes" id="UP001251217"/>
    </source>
</evidence>
<dbReference type="Proteomes" id="UP001251217">
    <property type="component" value="Unassembled WGS sequence"/>
</dbReference>
<evidence type="ECO:0000256" key="1">
    <source>
        <dbReference type="SAM" id="MobiDB-lite"/>
    </source>
</evidence>
<feature type="compositionally biased region" description="Low complexity" evidence="1">
    <location>
        <begin position="133"/>
        <end position="147"/>
    </location>
</feature>
<dbReference type="RefSeq" id="WP_310400048.1">
    <property type="nucleotide sequence ID" value="NZ_JAVDWW010000003.1"/>
</dbReference>
<protein>
    <submittedName>
        <fullName evidence="2">Uncharacterized protein</fullName>
    </submittedName>
</protein>
<accession>A0ABU1XCK0</accession>
<evidence type="ECO:0000313" key="2">
    <source>
        <dbReference type="EMBL" id="MDR7168271.1"/>
    </source>
</evidence>
<comment type="caution">
    <text evidence="2">The sequence shown here is derived from an EMBL/GenBank/DDBJ whole genome shotgun (WGS) entry which is preliminary data.</text>
</comment>
<feature type="region of interest" description="Disordered" evidence="1">
    <location>
        <begin position="116"/>
        <end position="177"/>
    </location>
</feature>
<proteinExistence type="predicted"/>
<organism evidence="2 3">
    <name type="scientific">Nocardia kruczakiae</name>
    <dbReference type="NCBI Taxonomy" id="261477"/>
    <lineage>
        <taxon>Bacteria</taxon>
        <taxon>Bacillati</taxon>
        <taxon>Actinomycetota</taxon>
        <taxon>Actinomycetes</taxon>
        <taxon>Mycobacteriales</taxon>
        <taxon>Nocardiaceae</taxon>
        <taxon>Nocardia</taxon>
    </lineage>
</organism>
<reference evidence="2 3" key="1">
    <citation type="submission" date="2023-07" db="EMBL/GenBank/DDBJ databases">
        <title>Sorghum-associated microbial communities from plants grown in Nebraska, USA.</title>
        <authorList>
            <person name="Schachtman D."/>
        </authorList>
    </citation>
    <scope>NUCLEOTIDE SEQUENCE [LARGE SCALE GENOMIC DNA]</scope>
    <source>
        <strain evidence="2 3">4272</strain>
    </source>
</reference>
<name>A0ABU1XCK0_9NOCA</name>
<sequence length="177" mass="19326">MRDTSGRVGVQAHLNTEDDKAYTAWFADHHHGRNTLMLATTHDIVTDLNTRARTDRLARTTADPGPEVVLADGLAASVGDVICTRRNNPHLRLGESDWVRNGYRWTITTVHADGSLTATHHTNGNAGATTQLPATTSPNTYASATPSPSTPPNASPSTPATRRGKNHRHRMEQHRNR</sequence>
<gene>
    <name evidence="2" type="ORF">J2W56_002002</name>
</gene>
<dbReference type="EMBL" id="JAVDWW010000003">
    <property type="protein sequence ID" value="MDR7168271.1"/>
    <property type="molecule type" value="Genomic_DNA"/>
</dbReference>